<evidence type="ECO:0000313" key="2">
    <source>
        <dbReference type="EMBL" id="CAK0810776.1"/>
    </source>
</evidence>
<feature type="non-terminal residue" evidence="2">
    <location>
        <position position="1"/>
    </location>
</feature>
<feature type="compositionally biased region" description="Low complexity" evidence="1">
    <location>
        <begin position="74"/>
        <end position="87"/>
    </location>
</feature>
<comment type="caution">
    <text evidence="2">The sequence shown here is derived from an EMBL/GenBank/DDBJ whole genome shotgun (WGS) entry which is preliminary data.</text>
</comment>
<keyword evidence="3" id="KW-1185">Reference proteome</keyword>
<feature type="compositionally biased region" description="Basic and acidic residues" evidence="1">
    <location>
        <begin position="28"/>
        <end position="43"/>
    </location>
</feature>
<gene>
    <name evidence="2" type="ORF">PCOR1329_LOCUS15614</name>
</gene>
<dbReference type="Proteomes" id="UP001189429">
    <property type="component" value="Unassembled WGS sequence"/>
</dbReference>
<feature type="region of interest" description="Disordered" evidence="1">
    <location>
        <begin position="196"/>
        <end position="238"/>
    </location>
</feature>
<dbReference type="EMBL" id="CAUYUJ010004736">
    <property type="protein sequence ID" value="CAK0810776.1"/>
    <property type="molecule type" value="Genomic_DNA"/>
</dbReference>
<evidence type="ECO:0000256" key="1">
    <source>
        <dbReference type="SAM" id="MobiDB-lite"/>
    </source>
</evidence>
<evidence type="ECO:0000313" key="3">
    <source>
        <dbReference type="Proteomes" id="UP001189429"/>
    </source>
</evidence>
<proteinExistence type="predicted"/>
<sequence>RSLACKARGRPARRTAAGGGRRARRAHRDAGRRSQHRGDEVARMPDGAGAPSAPVRAALGHVHRGVRAGGPPGLLGLPRRPLRQPARLPRRPSPSGRVRRPDGVLPPAAGGPHRARGAGRADQRGFHAHVEDGQALGRSSLLDGYPGRGARGRARAADTSRALRGAARCFCTAAAAGHPAAWSAATTSAPTASLLGSTGSRCSGSQLGEDHCANSEGSGPEGRAFSCSSGGPSLAAAR</sequence>
<accession>A0ABN9QXN3</accession>
<feature type="compositionally biased region" description="Basic and acidic residues" evidence="1">
    <location>
        <begin position="119"/>
        <end position="132"/>
    </location>
</feature>
<reference evidence="2" key="1">
    <citation type="submission" date="2023-10" db="EMBL/GenBank/DDBJ databases">
        <authorList>
            <person name="Chen Y."/>
            <person name="Shah S."/>
            <person name="Dougan E. K."/>
            <person name="Thang M."/>
            <person name="Chan C."/>
        </authorList>
    </citation>
    <scope>NUCLEOTIDE SEQUENCE [LARGE SCALE GENOMIC DNA]</scope>
</reference>
<feature type="region of interest" description="Disordered" evidence="1">
    <location>
        <begin position="1"/>
        <end position="158"/>
    </location>
</feature>
<feature type="non-terminal residue" evidence="2">
    <location>
        <position position="238"/>
    </location>
</feature>
<name>A0ABN9QXN3_9DINO</name>
<organism evidence="2 3">
    <name type="scientific">Prorocentrum cordatum</name>
    <dbReference type="NCBI Taxonomy" id="2364126"/>
    <lineage>
        <taxon>Eukaryota</taxon>
        <taxon>Sar</taxon>
        <taxon>Alveolata</taxon>
        <taxon>Dinophyceae</taxon>
        <taxon>Prorocentrales</taxon>
        <taxon>Prorocentraceae</taxon>
        <taxon>Prorocentrum</taxon>
    </lineage>
</organism>
<protein>
    <submittedName>
        <fullName evidence="2">Uncharacterized protein</fullName>
    </submittedName>
</protein>